<accession>A0A382XRT2</accession>
<sequence length="26" mass="2837">MVRAGKAEIMDYMAWRAAGGLKPRSA</sequence>
<dbReference type="EMBL" id="UINC01169822">
    <property type="protein sequence ID" value="SVD73550.1"/>
    <property type="molecule type" value="Genomic_DNA"/>
</dbReference>
<organism evidence="1">
    <name type="scientific">marine metagenome</name>
    <dbReference type="NCBI Taxonomy" id="408172"/>
    <lineage>
        <taxon>unclassified sequences</taxon>
        <taxon>metagenomes</taxon>
        <taxon>ecological metagenomes</taxon>
    </lineage>
</organism>
<evidence type="ECO:0000313" key="1">
    <source>
        <dbReference type="EMBL" id="SVD73550.1"/>
    </source>
</evidence>
<proteinExistence type="predicted"/>
<dbReference type="AlphaFoldDB" id="A0A382XRT2"/>
<gene>
    <name evidence="1" type="ORF">METZ01_LOCUS426404</name>
</gene>
<reference evidence="1" key="1">
    <citation type="submission" date="2018-05" db="EMBL/GenBank/DDBJ databases">
        <authorList>
            <person name="Lanie J.A."/>
            <person name="Ng W.-L."/>
            <person name="Kazmierczak K.M."/>
            <person name="Andrzejewski T.M."/>
            <person name="Davidsen T.M."/>
            <person name="Wayne K.J."/>
            <person name="Tettelin H."/>
            <person name="Glass J.I."/>
            <person name="Rusch D."/>
            <person name="Podicherti R."/>
            <person name="Tsui H.-C.T."/>
            <person name="Winkler M.E."/>
        </authorList>
    </citation>
    <scope>NUCLEOTIDE SEQUENCE</scope>
</reference>
<feature type="non-terminal residue" evidence="1">
    <location>
        <position position="26"/>
    </location>
</feature>
<name>A0A382XRT2_9ZZZZ</name>
<protein>
    <submittedName>
        <fullName evidence="1">Uncharacterized protein</fullName>
    </submittedName>
</protein>